<accession>A0A7W7XF39</accession>
<keyword evidence="3" id="KW-1185">Reference proteome</keyword>
<name>A0A7W7XF39_9ACTN</name>
<sequence length="86" mass="9119">MPSSVPAARLRPIGTSDSESPDRRESVGASPISHTFLMGPSARGLRPQGHLEDQGAPGIVHHMRTALGAETHAFAPHRTIAWMSDG</sequence>
<gene>
    <name evidence="2" type="ORF">GGE06_005744</name>
</gene>
<dbReference type="AlphaFoldDB" id="A0A7W7XF39"/>
<comment type="caution">
    <text evidence="2">The sequence shown here is derived from an EMBL/GenBank/DDBJ whole genome shotgun (WGS) entry which is preliminary data.</text>
</comment>
<dbReference type="Proteomes" id="UP000582643">
    <property type="component" value="Unassembled WGS sequence"/>
</dbReference>
<protein>
    <submittedName>
        <fullName evidence="2">Uncharacterized protein</fullName>
    </submittedName>
</protein>
<proteinExistence type="predicted"/>
<organism evidence="2 3">
    <name type="scientific">Streptomyces nymphaeiformis</name>
    <dbReference type="NCBI Taxonomy" id="2663842"/>
    <lineage>
        <taxon>Bacteria</taxon>
        <taxon>Bacillati</taxon>
        <taxon>Actinomycetota</taxon>
        <taxon>Actinomycetes</taxon>
        <taxon>Kitasatosporales</taxon>
        <taxon>Streptomycetaceae</taxon>
        <taxon>Streptomyces</taxon>
    </lineage>
</organism>
<dbReference type="EMBL" id="JACHJY010000008">
    <property type="protein sequence ID" value="MBB4984798.1"/>
    <property type="molecule type" value="Genomic_DNA"/>
</dbReference>
<evidence type="ECO:0000313" key="2">
    <source>
        <dbReference type="EMBL" id="MBB4984798.1"/>
    </source>
</evidence>
<evidence type="ECO:0000313" key="3">
    <source>
        <dbReference type="Proteomes" id="UP000582643"/>
    </source>
</evidence>
<feature type="region of interest" description="Disordered" evidence="1">
    <location>
        <begin position="1"/>
        <end position="56"/>
    </location>
</feature>
<evidence type="ECO:0000256" key="1">
    <source>
        <dbReference type="SAM" id="MobiDB-lite"/>
    </source>
</evidence>
<reference evidence="2 3" key="1">
    <citation type="submission" date="2020-08" db="EMBL/GenBank/DDBJ databases">
        <title>Genomic Encyclopedia of Type Strains, Phase III (KMG-III): the genomes of soil and plant-associated and newly described type strains.</title>
        <authorList>
            <person name="Whitman W."/>
        </authorList>
    </citation>
    <scope>NUCLEOTIDE SEQUENCE [LARGE SCALE GENOMIC DNA]</scope>
    <source>
        <strain evidence="2 3">SFB5A</strain>
    </source>
</reference>